<dbReference type="RefSeq" id="WP_029493793.1">
    <property type="nucleotide sequence ID" value="NZ_ATKF01000104.1"/>
</dbReference>
<accession>A0A0S2ZPX9</accession>
<evidence type="ECO:0000259" key="1">
    <source>
        <dbReference type="Pfam" id="PF05651"/>
    </source>
</evidence>
<dbReference type="Proteomes" id="UP000063275">
    <property type="component" value="Chromosome"/>
</dbReference>
<dbReference type="EMBL" id="CP013331">
    <property type="protein sequence ID" value="ALQ40900.1"/>
    <property type="molecule type" value="Genomic_DNA"/>
</dbReference>
<dbReference type="Pfam" id="PF05651">
    <property type="entry name" value="Diacid_rec"/>
    <property type="match status" value="1"/>
</dbReference>
<proteinExistence type="predicted"/>
<evidence type="ECO:0008006" key="5">
    <source>
        <dbReference type="Google" id="ProtNLM"/>
    </source>
</evidence>
<gene>
    <name evidence="3" type="ORF">RN87_10270</name>
</gene>
<feature type="domain" description="Putative sugar diacid recognition" evidence="1">
    <location>
        <begin position="4"/>
        <end position="132"/>
    </location>
</feature>
<dbReference type="PANTHER" id="PTHR33744">
    <property type="entry name" value="CARBOHYDRATE DIACID REGULATOR"/>
    <property type="match status" value="1"/>
</dbReference>
<evidence type="ECO:0000313" key="4">
    <source>
        <dbReference type="Proteomes" id="UP000063275"/>
    </source>
</evidence>
<dbReference type="InterPro" id="IPR051448">
    <property type="entry name" value="CdaR-like_regulators"/>
</dbReference>
<dbReference type="KEGG" id="fhw:RN87_10270"/>
<dbReference type="InterPro" id="IPR025736">
    <property type="entry name" value="PucR_C-HTH_dom"/>
</dbReference>
<reference evidence="3 4" key="1">
    <citation type="submission" date="2015-11" db="EMBL/GenBank/DDBJ databases">
        <authorList>
            <person name="Zhang Y."/>
            <person name="Guo Z."/>
        </authorList>
    </citation>
    <scope>NUCLEOTIDE SEQUENCE [LARGE SCALE GENOMIC DNA]</scope>
    <source>
        <strain evidence="3 4">ChDC F174</strain>
    </source>
</reference>
<dbReference type="InterPro" id="IPR008599">
    <property type="entry name" value="Diacid_rec"/>
</dbReference>
<sequence>MDISTNLATDILVKMKEIINQDLNYINTKGIIIASTNPDRVGNFHEASLVCIKKGKEVIIENDEQYIGSKKGINMPIYFDDSIIGVIGITGEKDEVEKYGEIIRMMTGILIKEAWIKDQDVRKREIIKAFIERIILEYDHDIYPMNNFSFPYIVVVGTVDKSNFLFLDDKITNTLRDYFSYDKRIFYTISRNEIIILYHYYKDEDIFSSIEKLQSFILKKFNLLIKFGIGSDATNYQELKSSYKNAKEILKISTIFSTKKSIFDYNKMDLELLFLNLKKNAIENFKNKILENISEKDFEEFSNILTVYEQENGSVIYTAEKLFMHKNTLQYKLNKIKRLSGYDPRNLKDFTILSLAFKLKNLE</sequence>
<dbReference type="PANTHER" id="PTHR33744:SF16">
    <property type="entry name" value="CARBOHYDRATE DIACID REGULATOR"/>
    <property type="match status" value="1"/>
</dbReference>
<feature type="domain" description="PucR C-terminal helix-turn-helix" evidence="2">
    <location>
        <begin position="305"/>
        <end position="358"/>
    </location>
</feature>
<dbReference type="OrthoDB" id="9792148at2"/>
<dbReference type="AlphaFoldDB" id="A0A0S2ZPX9"/>
<protein>
    <recommendedName>
        <fullName evidence="5">Sugar diacid recognition</fullName>
    </recommendedName>
</protein>
<dbReference type="Pfam" id="PF13556">
    <property type="entry name" value="HTH_30"/>
    <property type="match status" value="1"/>
</dbReference>
<organism evidence="3">
    <name type="scientific">Fusobacterium hwasookii ChDC F174</name>
    <dbReference type="NCBI Taxonomy" id="1307442"/>
    <lineage>
        <taxon>Bacteria</taxon>
        <taxon>Fusobacteriati</taxon>
        <taxon>Fusobacteriota</taxon>
        <taxon>Fusobacteriia</taxon>
        <taxon>Fusobacteriales</taxon>
        <taxon>Fusobacteriaceae</taxon>
        <taxon>Fusobacterium</taxon>
    </lineage>
</organism>
<evidence type="ECO:0000313" key="3">
    <source>
        <dbReference type="EMBL" id="ALQ40900.1"/>
    </source>
</evidence>
<name>A0A0S2ZPX9_9FUSO</name>
<dbReference type="InterPro" id="IPR042070">
    <property type="entry name" value="PucR_C-HTH_sf"/>
</dbReference>
<evidence type="ECO:0000259" key="2">
    <source>
        <dbReference type="Pfam" id="PF13556"/>
    </source>
</evidence>
<dbReference type="Gene3D" id="1.10.10.2840">
    <property type="entry name" value="PucR C-terminal helix-turn-helix domain"/>
    <property type="match status" value="1"/>
</dbReference>